<dbReference type="PANTHER" id="PTHR30006:SF15">
    <property type="entry name" value="IRON-UTILIZATION PERIPLASMIC PROTEIN"/>
    <property type="match status" value="1"/>
</dbReference>
<dbReference type="CDD" id="cd13542">
    <property type="entry name" value="PBP2_FutA1_ilke"/>
    <property type="match status" value="1"/>
</dbReference>
<dbReference type="OrthoDB" id="9769567at2"/>
<accession>A0A1H8M814</accession>
<protein>
    <submittedName>
        <fullName evidence="5">Iron(III) transport system substrate-binding protein</fullName>
    </submittedName>
</protein>
<organism evidence="5 6">
    <name type="scientific">Pseudorhodobacter antarcticus</name>
    <dbReference type="NCBI Taxonomy" id="1077947"/>
    <lineage>
        <taxon>Bacteria</taxon>
        <taxon>Pseudomonadati</taxon>
        <taxon>Pseudomonadota</taxon>
        <taxon>Alphaproteobacteria</taxon>
        <taxon>Rhodobacterales</taxon>
        <taxon>Paracoccaceae</taxon>
        <taxon>Pseudorhodobacter</taxon>
    </lineage>
</organism>
<keyword evidence="3" id="KW-0408">Iron</keyword>
<dbReference type="Pfam" id="PF13416">
    <property type="entry name" value="SBP_bac_8"/>
    <property type="match status" value="1"/>
</dbReference>
<dbReference type="Proteomes" id="UP000183002">
    <property type="component" value="Unassembled WGS sequence"/>
</dbReference>
<evidence type="ECO:0000313" key="5">
    <source>
        <dbReference type="EMBL" id="SEO13475.1"/>
    </source>
</evidence>
<evidence type="ECO:0000256" key="3">
    <source>
        <dbReference type="PIRSR" id="PIRSR002825-1"/>
    </source>
</evidence>
<evidence type="ECO:0000256" key="2">
    <source>
        <dbReference type="ARBA" id="ARBA00022729"/>
    </source>
</evidence>
<dbReference type="STRING" id="1077947.SAMN05216227_10518"/>
<dbReference type="PIRSF" id="PIRSF002825">
    <property type="entry name" value="CfbpA"/>
    <property type="match status" value="1"/>
</dbReference>
<keyword evidence="3" id="KW-0479">Metal-binding</keyword>
<dbReference type="SUPFAM" id="SSF53850">
    <property type="entry name" value="Periplasmic binding protein-like II"/>
    <property type="match status" value="1"/>
</dbReference>
<feature type="signal peptide" evidence="4">
    <location>
        <begin position="1"/>
        <end position="25"/>
    </location>
</feature>
<feature type="chain" id="PRO_5010249290" evidence="4">
    <location>
        <begin position="26"/>
        <end position="343"/>
    </location>
</feature>
<dbReference type="EMBL" id="FOCO01000051">
    <property type="protein sequence ID" value="SEO13475.1"/>
    <property type="molecule type" value="Genomic_DNA"/>
</dbReference>
<dbReference type="Gene3D" id="3.40.190.10">
    <property type="entry name" value="Periplasmic binding protein-like II"/>
    <property type="match status" value="2"/>
</dbReference>
<keyword evidence="2 4" id="KW-0732">Signal</keyword>
<dbReference type="RefSeq" id="WP_082224829.1">
    <property type="nucleotide sequence ID" value="NZ_FOCO01000051.1"/>
</dbReference>
<dbReference type="InterPro" id="IPR026045">
    <property type="entry name" value="Ferric-bd"/>
</dbReference>
<feature type="binding site" evidence="3">
    <location>
        <position position="222"/>
    </location>
    <ligand>
        <name>Fe cation</name>
        <dbReference type="ChEBI" id="CHEBI:24875"/>
    </ligand>
</feature>
<dbReference type="GO" id="GO:0046872">
    <property type="term" value="F:metal ion binding"/>
    <property type="evidence" value="ECO:0007669"/>
    <property type="project" value="UniProtKB-KW"/>
</dbReference>
<evidence type="ECO:0000313" key="6">
    <source>
        <dbReference type="Proteomes" id="UP000183002"/>
    </source>
</evidence>
<reference evidence="5 6" key="1">
    <citation type="submission" date="2016-10" db="EMBL/GenBank/DDBJ databases">
        <authorList>
            <person name="de Groot N.N."/>
        </authorList>
    </citation>
    <scope>NUCLEOTIDE SEQUENCE [LARGE SCALE GENOMIC DNA]</scope>
    <source>
        <strain evidence="5 6">CGMCC 1.10836</strain>
    </source>
</reference>
<dbReference type="InterPro" id="IPR006059">
    <property type="entry name" value="SBP"/>
</dbReference>
<dbReference type="GO" id="GO:0030288">
    <property type="term" value="C:outer membrane-bounded periplasmic space"/>
    <property type="evidence" value="ECO:0007669"/>
    <property type="project" value="TreeGrafter"/>
</dbReference>
<evidence type="ECO:0000256" key="1">
    <source>
        <dbReference type="ARBA" id="ARBA00008520"/>
    </source>
</evidence>
<feature type="binding site" evidence="3">
    <location>
        <position position="223"/>
    </location>
    <ligand>
        <name>Fe cation</name>
        <dbReference type="ChEBI" id="CHEBI:24875"/>
    </ligand>
</feature>
<dbReference type="PANTHER" id="PTHR30006">
    <property type="entry name" value="THIAMINE-BINDING PERIPLASMIC PROTEIN-RELATED"/>
    <property type="match status" value="1"/>
</dbReference>
<gene>
    <name evidence="5" type="ORF">SAMN05216227_10518</name>
</gene>
<proteinExistence type="inferred from homology"/>
<feature type="binding site" evidence="3">
    <location>
        <position position="36"/>
    </location>
    <ligand>
        <name>Fe cation</name>
        <dbReference type="ChEBI" id="CHEBI:24875"/>
    </ligand>
</feature>
<sequence>MQFPSTPIKALTALALVLTASAAFAEGEVNIYSSRHYDTDERLYADFTAATGITINRIEGNADELIERMRAEGANSPADILITVDAGRIWRAEEAGLLSPVASEVLDTRIPAALRDPAGHWFGFSTRARVIFFDKDKVQNPPQTYAALADPAYKGMVCMRSATNIYSLSLLSAIIANDGEEAARAWAQGVKDNLAREPEGGDTDQLRGVLSGQCPIAISNTYYFARAIRTEVEGLTAADGFDRIGWTFPDQGGHGTHVNISGAGVAANAPNRDNAIAFLEYLASDQAQAYFADGNDEYPVVEGVALAASVAGLGSFTRDDLNLAELGRNQALAQTIYNDLGWK</sequence>
<keyword evidence="6" id="KW-1185">Reference proteome</keyword>
<evidence type="ECO:0000256" key="4">
    <source>
        <dbReference type="SAM" id="SignalP"/>
    </source>
</evidence>
<name>A0A1H8M814_9RHOB</name>
<comment type="similarity">
    <text evidence="1">Belongs to the bacterial solute-binding protein 1 family.</text>
</comment>
<dbReference type="AlphaFoldDB" id="A0A1H8M814"/>